<comment type="caution">
    <text evidence="2">The sequence shown here is derived from an EMBL/GenBank/DDBJ whole genome shotgun (WGS) entry which is preliminary data.</text>
</comment>
<feature type="compositionally biased region" description="Polar residues" evidence="1">
    <location>
        <begin position="151"/>
        <end position="161"/>
    </location>
</feature>
<evidence type="ECO:0000313" key="3">
    <source>
        <dbReference type="Proteomes" id="UP001367508"/>
    </source>
</evidence>
<sequence>MRNEEDLIQRACKAICIRPLRFDPHPRRLPMPIFNIHMGIYEVGRIGPNLMPIFQPRKREKALWRGLALLSQGILGKILASEGEFWKRKEGEALHPFVLRILVAAFQPRREENRNIAINRVVCVPRPVTPKIKHPSWHDKKPLHSPHRPSLANSSQLFLKP</sequence>
<keyword evidence="3" id="KW-1185">Reference proteome</keyword>
<evidence type="ECO:0000313" key="2">
    <source>
        <dbReference type="EMBL" id="KAK7360945.1"/>
    </source>
</evidence>
<reference evidence="2 3" key="1">
    <citation type="submission" date="2024-01" db="EMBL/GenBank/DDBJ databases">
        <title>The genomes of 5 underutilized Papilionoideae crops provide insights into root nodulation and disease resistanc.</title>
        <authorList>
            <person name="Jiang F."/>
        </authorList>
    </citation>
    <scope>NUCLEOTIDE SEQUENCE [LARGE SCALE GENOMIC DNA]</scope>
    <source>
        <strain evidence="2">LVBAO_FW01</strain>
        <tissue evidence="2">Leaves</tissue>
    </source>
</reference>
<dbReference type="EMBL" id="JAYMYQ010000001">
    <property type="protein sequence ID" value="KAK7360945.1"/>
    <property type="molecule type" value="Genomic_DNA"/>
</dbReference>
<feature type="region of interest" description="Disordered" evidence="1">
    <location>
        <begin position="132"/>
        <end position="161"/>
    </location>
</feature>
<name>A0AAN9MTX6_CANGL</name>
<dbReference type="Proteomes" id="UP001367508">
    <property type="component" value="Unassembled WGS sequence"/>
</dbReference>
<evidence type="ECO:0000256" key="1">
    <source>
        <dbReference type="SAM" id="MobiDB-lite"/>
    </source>
</evidence>
<accession>A0AAN9MTX6</accession>
<proteinExistence type="predicted"/>
<organism evidence="2 3">
    <name type="scientific">Canavalia gladiata</name>
    <name type="common">Sword bean</name>
    <name type="synonym">Dolichos gladiatus</name>
    <dbReference type="NCBI Taxonomy" id="3824"/>
    <lineage>
        <taxon>Eukaryota</taxon>
        <taxon>Viridiplantae</taxon>
        <taxon>Streptophyta</taxon>
        <taxon>Embryophyta</taxon>
        <taxon>Tracheophyta</taxon>
        <taxon>Spermatophyta</taxon>
        <taxon>Magnoliopsida</taxon>
        <taxon>eudicotyledons</taxon>
        <taxon>Gunneridae</taxon>
        <taxon>Pentapetalae</taxon>
        <taxon>rosids</taxon>
        <taxon>fabids</taxon>
        <taxon>Fabales</taxon>
        <taxon>Fabaceae</taxon>
        <taxon>Papilionoideae</taxon>
        <taxon>50 kb inversion clade</taxon>
        <taxon>NPAAA clade</taxon>
        <taxon>indigoferoid/millettioid clade</taxon>
        <taxon>Phaseoleae</taxon>
        <taxon>Canavalia</taxon>
    </lineage>
</organism>
<gene>
    <name evidence="2" type="ORF">VNO77_02964</name>
</gene>
<protein>
    <submittedName>
        <fullName evidence="2">Uncharacterized protein</fullName>
    </submittedName>
</protein>
<dbReference type="AlphaFoldDB" id="A0AAN9MTX6"/>